<gene>
    <name evidence="9" type="ORF">ASIM_LOCUS6812</name>
</gene>
<dbReference type="EC" id="2.7.7.9" evidence="3"/>
<name>A0A0M3JHC7_ANISI</name>
<dbReference type="WBParaSite" id="ASIM_0000703901-mRNA-1">
    <property type="protein sequence ID" value="ASIM_0000703901-mRNA-1"/>
    <property type="gene ID" value="ASIM_0000703901"/>
</dbReference>
<reference evidence="11" key="1">
    <citation type="submission" date="2017-02" db="UniProtKB">
        <authorList>
            <consortium name="WormBaseParasite"/>
        </authorList>
    </citation>
    <scope>IDENTIFICATION</scope>
</reference>
<dbReference type="EMBL" id="UYRR01015427">
    <property type="protein sequence ID" value="VDK27857.1"/>
    <property type="molecule type" value="Genomic_DNA"/>
</dbReference>
<evidence type="ECO:0000256" key="5">
    <source>
        <dbReference type="ARBA" id="ARBA00022679"/>
    </source>
</evidence>
<protein>
    <recommendedName>
        <fullName evidence="4">UTP--glucose-1-phosphate uridylyltransferase</fullName>
        <ecNumber evidence="3">2.7.7.9</ecNumber>
    </recommendedName>
</protein>
<dbReference type="Proteomes" id="UP000267096">
    <property type="component" value="Unassembled WGS sequence"/>
</dbReference>
<keyword evidence="6" id="KW-0548">Nucleotidyltransferase</keyword>
<dbReference type="OrthoDB" id="932129at2759"/>
<comment type="subunit">
    <text evidence="2">Homooctamer.</text>
</comment>
<dbReference type="AlphaFoldDB" id="A0A0M3JHC7"/>
<comment type="catalytic activity">
    <reaction evidence="8">
        <text>alpha-D-glucose 1-phosphate + UTP + H(+) = UDP-alpha-D-glucose + diphosphate</text>
        <dbReference type="Rhea" id="RHEA:19889"/>
        <dbReference type="ChEBI" id="CHEBI:15378"/>
        <dbReference type="ChEBI" id="CHEBI:33019"/>
        <dbReference type="ChEBI" id="CHEBI:46398"/>
        <dbReference type="ChEBI" id="CHEBI:58601"/>
        <dbReference type="ChEBI" id="CHEBI:58885"/>
        <dbReference type="EC" id="2.7.7.9"/>
    </reaction>
    <physiologicalReaction direction="left-to-right" evidence="8">
        <dbReference type="Rhea" id="RHEA:19890"/>
    </physiologicalReaction>
</comment>
<evidence type="ECO:0000313" key="10">
    <source>
        <dbReference type="Proteomes" id="UP000267096"/>
    </source>
</evidence>
<dbReference type="GO" id="GO:0005978">
    <property type="term" value="P:glycogen biosynthetic process"/>
    <property type="evidence" value="ECO:0007669"/>
    <property type="project" value="UniProtKB-UniPathway"/>
</dbReference>
<evidence type="ECO:0000256" key="1">
    <source>
        <dbReference type="ARBA" id="ARBA00010401"/>
    </source>
</evidence>
<dbReference type="SUPFAM" id="SSF53448">
    <property type="entry name" value="Nucleotide-diphospho-sugar transferases"/>
    <property type="match status" value="1"/>
</dbReference>
<accession>A0A0M3JHC7</accession>
<evidence type="ECO:0000313" key="11">
    <source>
        <dbReference type="WBParaSite" id="ASIM_0000703901-mRNA-1"/>
    </source>
</evidence>
<dbReference type="PANTHER" id="PTHR43511">
    <property type="match status" value="1"/>
</dbReference>
<dbReference type="InterPro" id="IPR002618">
    <property type="entry name" value="UDPGP_fam"/>
</dbReference>
<keyword evidence="10" id="KW-1185">Reference proteome</keyword>
<evidence type="ECO:0000256" key="7">
    <source>
        <dbReference type="ARBA" id="ARBA00023579"/>
    </source>
</evidence>
<evidence type="ECO:0000256" key="4">
    <source>
        <dbReference type="ARBA" id="ARBA00019048"/>
    </source>
</evidence>
<evidence type="ECO:0000256" key="6">
    <source>
        <dbReference type="ARBA" id="ARBA00022695"/>
    </source>
</evidence>
<comment type="function">
    <text evidence="7">UTP--glucose-1-phosphate uridylyltransferase catalyzing the conversion of glucose-1-phosphate into UDP-glucose, a crucial precursor for the production of glycogen.</text>
</comment>
<dbReference type="UniPathway" id="UPA00164"/>
<evidence type="ECO:0000256" key="3">
    <source>
        <dbReference type="ARBA" id="ARBA00012415"/>
    </source>
</evidence>
<keyword evidence="5" id="KW-0808">Transferase</keyword>
<dbReference type="Gene3D" id="3.90.550.10">
    <property type="entry name" value="Spore Coat Polysaccharide Biosynthesis Protein SpsA, Chain A"/>
    <property type="match status" value="1"/>
</dbReference>
<evidence type="ECO:0000313" key="9">
    <source>
        <dbReference type="EMBL" id="VDK27857.1"/>
    </source>
</evidence>
<evidence type="ECO:0000256" key="8">
    <source>
        <dbReference type="ARBA" id="ARBA00047432"/>
    </source>
</evidence>
<sequence>MGNWWEEETRSKQDASVYLSLYKQFLTESPTIDWSKMQPLKKHAHYEDLMSCSDSNELSNLLKHLCVIKLNGGLGTTMGCKSPKSLITVRDGLTFLDFAIQQNKVFIFSHQLSTIIYYHS</sequence>
<dbReference type="GO" id="GO:0006011">
    <property type="term" value="P:UDP-alpha-D-glucose metabolic process"/>
    <property type="evidence" value="ECO:0007669"/>
    <property type="project" value="InterPro"/>
</dbReference>
<proteinExistence type="inferred from homology"/>
<dbReference type="InterPro" id="IPR016267">
    <property type="entry name" value="UDPGP_trans"/>
</dbReference>
<organism evidence="11">
    <name type="scientific">Anisakis simplex</name>
    <name type="common">Herring worm</name>
    <dbReference type="NCBI Taxonomy" id="6269"/>
    <lineage>
        <taxon>Eukaryota</taxon>
        <taxon>Metazoa</taxon>
        <taxon>Ecdysozoa</taxon>
        <taxon>Nematoda</taxon>
        <taxon>Chromadorea</taxon>
        <taxon>Rhabditida</taxon>
        <taxon>Spirurina</taxon>
        <taxon>Ascaridomorpha</taxon>
        <taxon>Ascaridoidea</taxon>
        <taxon>Anisakidae</taxon>
        <taxon>Anisakis</taxon>
        <taxon>Anisakis simplex complex</taxon>
    </lineage>
</organism>
<reference evidence="9 10" key="2">
    <citation type="submission" date="2018-11" db="EMBL/GenBank/DDBJ databases">
        <authorList>
            <consortium name="Pathogen Informatics"/>
        </authorList>
    </citation>
    <scope>NUCLEOTIDE SEQUENCE [LARGE SCALE GENOMIC DNA]</scope>
</reference>
<dbReference type="GO" id="GO:0003983">
    <property type="term" value="F:UTP:glucose-1-phosphate uridylyltransferase activity"/>
    <property type="evidence" value="ECO:0007669"/>
    <property type="project" value="UniProtKB-EC"/>
</dbReference>
<evidence type="ECO:0000256" key="2">
    <source>
        <dbReference type="ARBA" id="ARBA00011823"/>
    </source>
</evidence>
<comment type="similarity">
    <text evidence="1">Belongs to the UDPGP type 1 family.</text>
</comment>
<dbReference type="Pfam" id="PF01704">
    <property type="entry name" value="UDPGP"/>
    <property type="match status" value="1"/>
</dbReference>
<dbReference type="InterPro" id="IPR029044">
    <property type="entry name" value="Nucleotide-diphossugar_trans"/>
</dbReference>